<dbReference type="InterPro" id="IPR011053">
    <property type="entry name" value="Single_hybrid_motif"/>
</dbReference>
<dbReference type="Gene3D" id="3.30.559.10">
    <property type="entry name" value="Chloramphenicol acetyltransferase-like domain"/>
    <property type="match status" value="1"/>
</dbReference>
<dbReference type="PANTHER" id="PTHR43178">
    <property type="entry name" value="DIHYDROLIPOAMIDE ACETYLTRANSFERASE COMPONENT OF PYRUVATE DEHYDROGENASE COMPLEX"/>
    <property type="match status" value="1"/>
</dbReference>
<dbReference type="InterPro" id="IPR001078">
    <property type="entry name" value="2-oxoacid_DH_actylTfrase"/>
</dbReference>
<evidence type="ECO:0000256" key="4">
    <source>
        <dbReference type="ARBA" id="ARBA00022823"/>
    </source>
</evidence>
<dbReference type="EMBL" id="BARS01000295">
    <property type="protein sequence ID" value="GAF75110.1"/>
    <property type="molecule type" value="Genomic_DNA"/>
</dbReference>
<dbReference type="GO" id="GO:0005739">
    <property type="term" value="C:mitochondrion"/>
    <property type="evidence" value="ECO:0007669"/>
    <property type="project" value="TreeGrafter"/>
</dbReference>
<dbReference type="InterPro" id="IPR050743">
    <property type="entry name" value="2-oxoacid_DH_E2_comp"/>
</dbReference>
<keyword evidence="3" id="KW-0808">Transferase</keyword>
<dbReference type="InterPro" id="IPR023213">
    <property type="entry name" value="CAT-like_dom_sf"/>
</dbReference>
<dbReference type="PROSITE" id="PS50968">
    <property type="entry name" value="BIOTINYL_LIPOYL"/>
    <property type="match status" value="1"/>
</dbReference>
<dbReference type="CDD" id="cd06849">
    <property type="entry name" value="lipoyl_domain"/>
    <property type="match status" value="1"/>
</dbReference>
<dbReference type="AlphaFoldDB" id="X0TGA7"/>
<feature type="domain" description="Lipoyl-binding" evidence="6">
    <location>
        <begin position="1"/>
        <end position="74"/>
    </location>
</feature>
<organism evidence="8">
    <name type="scientific">marine sediment metagenome</name>
    <dbReference type="NCBI Taxonomy" id="412755"/>
    <lineage>
        <taxon>unclassified sequences</taxon>
        <taxon>metagenomes</taxon>
        <taxon>ecological metagenomes</taxon>
    </lineage>
</organism>
<dbReference type="Pfam" id="PF02817">
    <property type="entry name" value="E3_binding"/>
    <property type="match status" value="1"/>
</dbReference>
<dbReference type="SUPFAM" id="SSF47005">
    <property type="entry name" value="Peripheral subunit-binding domain of 2-oxo acid dehydrogenase complex"/>
    <property type="match status" value="1"/>
</dbReference>
<proteinExistence type="inferred from homology"/>
<dbReference type="GO" id="GO:0016407">
    <property type="term" value="F:acetyltransferase activity"/>
    <property type="evidence" value="ECO:0007669"/>
    <property type="project" value="TreeGrafter"/>
</dbReference>
<evidence type="ECO:0000259" key="7">
    <source>
        <dbReference type="PROSITE" id="PS51826"/>
    </source>
</evidence>
<dbReference type="Gene3D" id="2.40.50.100">
    <property type="match status" value="1"/>
</dbReference>
<comment type="cofactor">
    <cofactor evidence="1">
        <name>(R)-lipoate</name>
        <dbReference type="ChEBI" id="CHEBI:83088"/>
    </cofactor>
</comment>
<dbReference type="Pfam" id="PF00364">
    <property type="entry name" value="Biotin_lipoyl"/>
    <property type="match status" value="1"/>
</dbReference>
<name>X0TGA7_9ZZZZ</name>
<keyword evidence="5" id="KW-0012">Acyltransferase</keyword>
<dbReference type="SUPFAM" id="SSF52777">
    <property type="entry name" value="CoA-dependent acyltransferases"/>
    <property type="match status" value="1"/>
</dbReference>
<keyword evidence="4" id="KW-0450">Lipoyl</keyword>
<feature type="domain" description="Peripheral subunit-binding (PSBD)" evidence="7">
    <location>
        <begin position="122"/>
        <end position="159"/>
    </location>
</feature>
<dbReference type="Pfam" id="PF00198">
    <property type="entry name" value="2-oxoacid_dh"/>
    <property type="match status" value="1"/>
</dbReference>
<dbReference type="InterPro" id="IPR000089">
    <property type="entry name" value="Biotin_lipoyl"/>
</dbReference>
<accession>X0TGA7</accession>
<protein>
    <recommendedName>
        <fullName evidence="9">Dihydrolipoamide acetyltransferase component of pyruvate dehydrogenase complex</fullName>
    </recommendedName>
</protein>
<dbReference type="SUPFAM" id="SSF51230">
    <property type="entry name" value="Single hybrid motif"/>
    <property type="match status" value="1"/>
</dbReference>
<evidence type="ECO:0000313" key="8">
    <source>
        <dbReference type="EMBL" id="GAF75110.1"/>
    </source>
</evidence>
<dbReference type="InterPro" id="IPR036625">
    <property type="entry name" value="E3-bd_dom_sf"/>
</dbReference>
<dbReference type="PANTHER" id="PTHR43178:SF5">
    <property type="entry name" value="LIPOAMIDE ACYLTRANSFERASE COMPONENT OF BRANCHED-CHAIN ALPHA-KETO ACID DEHYDROGENASE COMPLEX, MITOCHONDRIAL"/>
    <property type="match status" value="1"/>
</dbReference>
<dbReference type="InterPro" id="IPR004167">
    <property type="entry name" value="PSBD"/>
</dbReference>
<dbReference type="PROSITE" id="PS00189">
    <property type="entry name" value="LIPOYL"/>
    <property type="match status" value="1"/>
</dbReference>
<reference evidence="8" key="1">
    <citation type="journal article" date="2014" name="Front. Microbiol.">
        <title>High frequency of phylogenetically diverse reductive dehalogenase-homologous genes in deep subseafloor sedimentary metagenomes.</title>
        <authorList>
            <person name="Kawai M."/>
            <person name="Futagami T."/>
            <person name="Toyoda A."/>
            <person name="Takaki Y."/>
            <person name="Nishi S."/>
            <person name="Hori S."/>
            <person name="Arai W."/>
            <person name="Tsubouchi T."/>
            <person name="Morono Y."/>
            <person name="Uchiyama I."/>
            <person name="Ito T."/>
            <person name="Fujiyama A."/>
            <person name="Inagaki F."/>
            <person name="Takami H."/>
        </authorList>
    </citation>
    <scope>NUCLEOTIDE SEQUENCE</scope>
    <source>
        <strain evidence="8">Expedition CK06-06</strain>
    </source>
</reference>
<comment type="similarity">
    <text evidence="2">Belongs to the 2-oxoacid dehydrogenase family.</text>
</comment>
<comment type="caution">
    <text evidence="8">The sequence shown here is derived from an EMBL/GenBank/DDBJ whole genome shotgun (WGS) entry which is preliminary data.</text>
</comment>
<evidence type="ECO:0000256" key="5">
    <source>
        <dbReference type="ARBA" id="ARBA00023315"/>
    </source>
</evidence>
<dbReference type="GO" id="GO:0031405">
    <property type="term" value="F:lipoic acid binding"/>
    <property type="evidence" value="ECO:0007669"/>
    <property type="project" value="TreeGrafter"/>
</dbReference>
<evidence type="ECO:0008006" key="9">
    <source>
        <dbReference type="Google" id="ProtNLM"/>
    </source>
</evidence>
<feature type="non-terminal residue" evidence="8">
    <location>
        <position position="1"/>
    </location>
</feature>
<sequence>AVLMPKQGQSVESCLIIKWNKEVGDKVKAEEPICEVETDKAVFEVVAPEVGTILKIFYKEGDDVPVLNTIAIIGQPGEKIDHLIPKKTVSVSKEEYVENQKAKTPDESLKITRPSFGAGLIHISPLARRFAEKKGIDFSKLIGSGPGGRIIKKDIEKALSEGEPLIPSMVSKKFFGPIKEIPIKGVRKIISERMLTSLQSTAQLTLNTSADASNLLACRKMLKSSPQVKGLSKININDFLLYIVANILPKFKNMNAHFLNDKILEFEHIHLGFAVDSPQGLMVPIIHNAHLLSLKEISKEARRLSTACQEETILPDELNGGTFTVTNLGTMGIESFTPILNIPQVAILGICSISFKPIMKDNEIQFIPHMGLSLTFDHRAVDGVPAAKFLQELNTVIANFDLKQVKLQ</sequence>
<evidence type="ECO:0000259" key="6">
    <source>
        <dbReference type="PROSITE" id="PS50968"/>
    </source>
</evidence>
<evidence type="ECO:0000256" key="3">
    <source>
        <dbReference type="ARBA" id="ARBA00022679"/>
    </source>
</evidence>
<dbReference type="Gene3D" id="4.10.320.10">
    <property type="entry name" value="E3-binding domain"/>
    <property type="match status" value="1"/>
</dbReference>
<dbReference type="PROSITE" id="PS51826">
    <property type="entry name" value="PSBD"/>
    <property type="match status" value="1"/>
</dbReference>
<gene>
    <name evidence="8" type="ORF">S01H1_00774</name>
</gene>
<evidence type="ECO:0000256" key="2">
    <source>
        <dbReference type="ARBA" id="ARBA00007317"/>
    </source>
</evidence>
<dbReference type="InterPro" id="IPR003016">
    <property type="entry name" value="2-oxoA_DH_lipoyl-BS"/>
</dbReference>
<evidence type="ECO:0000256" key="1">
    <source>
        <dbReference type="ARBA" id="ARBA00001938"/>
    </source>
</evidence>